<organism evidence="2 3">
    <name type="scientific">Antiquaquibacter oligotrophicus</name>
    <dbReference type="NCBI Taxonomy" id="2880260"/>
    <lineage>
        <taxon>Bacteria</taxon>
        <taxon>Bacillati</taxon>
        <taxon>Actinomycetota</taxon>
        <taxon>Actinomycetes</taxon>
        <taxon>Micrococcales</taxon>
        <taxon>Microbacteriaceae</taxon>
        <taxon>Antiquaquibacter</taxon>
    </lineage>
</organism>
<dbReference type="CDD" id="cd00158">
    <property type="entry name" value="RHOD"/>
    <property type="match status" value="1"/>
</dbReference>
<dbReference type="RefSeq" id="WP_322132228.1">
    <property type="nucleotide sequence ID" value="NZ_CP085036.1"/>
</dbReference>
<proteinExistence type="predicted"/>
<dbReference type="PROSITE" id="PS50206">
    <property type="entry name" value="RHODANESE_3"/>
    <property type="match status" value="1"/>
</dbReference>
<dbReference type="InterPro" id="IPR036873">
    <property type="entry name" value="Rhodanese-like_dom_sf"/>
</dbReference>
<dbReference type="Gene3D" id="3.40.250.10">
    <property type="entry name" value="Rhodanese-like domain"/>
    <property type="match status" value="1"/>
</dbReference>
<dbReference type="InterPro" id="IPR050229">
    <property type="entry name" value="GlpE_sulfurtransferase"/>
</dbReference>
<dbReference type="SUPFAM" id="SSF52821">
    <property type="entry name" value="Rhodanese/Cell cycle control phosphatase"/>
    <property type="match status" value="1"/>
</dbReference>
<evidence type="ECO:0000313" key="3">
    <source>
        <dbReference type="Proteomes" id="UP001160142"/>
    </source>
</evidence>
<sequence length="97" mass="10445">METIDVDALAAIDGATIIDVREPWEYEGGHIPTAVSIPMSAIVERVDEVPRDGTVYLVCESGYRSSQVGQWLDQQGVDVVNVEGGTAAWRASGRPVD</sequence>
<dbReference type="InterPro" id="IPR001763">
    <property type="entry name" value="Rhodanese-like_dom"/>
</dbReference>
<gene>
    <name evidence="2" type="ORF">M2152_000034</name>
</gene>
<dbReference type="Pfam" id="PF00581">
    <property type="entry name" value="Rhodanese"/>
    <property type="match status" value="1"/>
</dbReference>
<dbReference type="SMART" id="SM00450">
    <property type="entry name" value="RHOD"/>
    <property type="match status" value="1"/>
</dbReference>
<feature type="domain" description="Rhodanese" evidence="1">
    <location>
        <begin position="11"/>
        <end position="97"/>
    </location>
</feature>
<accession>A0ABT6KL39</accession>
<dbReference type="EMBL" id="JARXVQ010000001">
    <property type="protein sequence ID" value="MDH6179852.1"/>
    <property type="molecule type" value="Genomic_DNA"/>
</dbReference>
<dbReference type="PANTHER" id="PTHR43031">
    <property type="entry name" value="FAD-DEPENDENT OXIDOREDUCTASE"/>
    <property type="match status" value="1"/>
</dbReference>
<evidence type="ECO:0000259" key="1">
    <source>
        <dbReference type="PROSITE" id="PS50206"/>
    </source>
</evidence>
<dbReference type="PANTHER" id="PTHR43031:SF18">
    <property type="entry name" value="RHODANESE-RELATED SULFURTRANSFERASES"/>
    <property type="match status" value="1"/>
</dbReference>
<comment type="caution">
    <text evidence="2">The sequence shown here is derived from an EMBL/GenBank/DDBJ whole genome shotgun (WGS) entry which is preliminary data.</text>
</comment>
<protein>
    <submittedName>
        <fullName evidence="2">Rhodanese-related sulfurtransferase</fullName>
    </submittedName>
</protein>
<name>A0ABT6KL39_9MICO</name>
<reference evidence="2 3" key="1">
    <citation type="submission" date="2023-04" db="EMBL/GenBank/DDBJ databases">
        <title>Genome Encyclopedia of Bacteria and Archaea VI: Functional Genomics of Type Strains.</title>
        <authorList>
            <person name="Whitman W."/>
        </authorList>
    </citation>
    <scope>NUCLEOTIDE SEQUENCE [LARGE SCALE GENOMIC DNA]</scope>
    <source>
        <strain evidence="2 3">SG_E_30_P1</strain>
    </source>
</reference>
<dbReference type="Proteomes" id="UP001160142">
    <property type="component" value="Unassembled WGS sequence"/>
</dbReference>
<keyword evidence="3" id="KW-1185">Reference proteome</keyword>
<evidence type="ECO:0000313" key="2">
    <source>
        <dbReference type="EMBL" id="MDH6179852.1"/>
    </source>
</evidence>